<protein>
    <submittedName>
        <fullName evidence="2">DUF3100 domain-containing protein</fullName>
    </submittedName>
</protein>
<reference evidence="2" key="1">
    <citation type="submission" date="2020-10" db="EMBL/GenBank/DDBJ databases">
        <authorList>
            <person name="Kadnikov V."/>
            <person name="Beletsky A.V."/>
            <person name="Mardanov A.V."/>
            <person name="Karnachuk O.V."/>
            <person name="Ravin N.V."/>
        </authorList>
    </citation>
    <scope>NUCLEOTIDE SEQUENCE</scope>
    <source>
        <strain evidence="2">Bu02</strain>
    </source>
</reference>
<dbReference type="KEGG" id="fcz:IMF26_09615"/>
<keyword evidence="1" id="KW-1133">Transmembrane helix</keyword>
<evidence type="ECO:0000256" key="1">
    <source>
        <dbReference type="SAM" id="Phobius"/>
    </source>
</evidence>
<dbReference type="Pfam" id="PF11299">
    <property type="entry name" value="DUF3100"/>
    <property type="match status" value="1"/>
</dbReference>
<dbReference type="AlphaFoldDB" id="A0AAT9LEX2"/>
<feature type="transmembrane region" description="Helical" evidence="1">
    <location>
        <begin position="96"/>
        <end position="121"/>
    </location>
</feature>
<evidence type="ECO:0000313" key="2">
    <source>
        <dbReference type="EMBL" id="QUL99695.1"/>
    </source>
</evidence>
<name>A0AAT9LEX2_9FIRM</name>
<keyword evidence="1" id="KW-0812">Transmembrane</keyword>
<sequence length="260" mass="27923">MNFYDWRLHLTVLVIVVISELIRTRRFQVGPGMVLLLPMLYALVLGVLATPRFLKVVNEKQMRTASPLITISVMMLVARLGTIVGPSLKQIASAGLTLVLQEFGMLFCPLVAMPIAVAIGMKREAVGGTFSICREGGIAVIGQVYGLDSPEGRGCLGTYIFGTLFGAIYMGLFAGLVASLRIFHPWALGMATGIGSASMMSAAAGAVAAALPEYSKDVLAFAAASNLLTAVDGVWSDLFLALPLANITYKFWRKVFRKRD</sequence>
<dbReference type="EMBL" id="CP062796">
    <property type="protein sequence ID" value="QUL99695.1"/>
    <property type="molecule type" value="Genomic_DNA"/>
</dbReference>
<feature type="transmembrane region" description="Helical" evidence="1">
    <location>
        <begin position="66"/>
        <end position="84"/>
    </location>
</feature>
<proteinExistence type="predicted"/>
<feature type="transmembrane region" description="Helical" evidence="1">
    <location>
        <begin position="34"/>
        <end position="54"/>
    </location>
</feature>
<dbReference type="InterPro" id="IPR021450">
    <property type="entry name" value="DUF3100"/>
</dbReference>
<organism evidence="2">
    <name type="scientific">Candidatus Fermentithermobacillus carboniphilus</name>
    <dbReference type="NCBI Taxonomy" id="3085328"/>
    <lineage>
        <taxon>Bacteria</taxon>
        <taxon>Bacillati</taxon>
        <taxon>Bacillota</taxon>
        <taxon>Candidatus Fermentithermobacillia</taxon>
        <taxon>Candidatus Fermentithermobacillales</taxon>
        <taxon>Candidatus Fermentithermobacillaceae</taxon>
        <taxon>Candidatus Fermentithermobacillus</taxon>
    </lineage>
</organism>
<gene>
    <name evidence="2" type="ORF">IMF26_09615</name>
</gene>
<feature type="transmembrane region" description="Helical" evidence="1">
    <location>
        <begin position="159"/>
        <end position="180"/>
    </location>
</feature>
<reference evidence="2" key="2">
    <citation type="journal article" date="2023" name="Biology">
        <title>Prokaryotic Life Associated with Coal-Fire Gas Vents Revealed by Metagenomics.</title>
        <authorList>
            <person name="Kadnikov V.V."/>
            <person name="Mardanov A.V."/>
            <person name="Beletsky A.V."/>
            <person name="Karnachuk O.V."/>
            <person name="Ravin N.V."/>
        </authorList>
    </citation>
    <scope>NUCLEOTIDE SEQUENCE</scope>
    <source>
        <strain evidence="2">Bu02</strain>
    </source>
</reference>
<accession>A0AAT9LEX2</accession>
<feature type="transmembrane region" description="Helical" evidence="1">
    <location>
        <begin position="187"/>
        <end position="211"/>
    </location>
</feature>
<keyword evidence="1" id="KW-0472">Membrane</keyword>